<gene>
    <name evidence="6" type="ORF">JOF43_000243</name>
</gene>
<dbReference type="Gene3D" id="3.50.50.60">
    <property type="entry name" value="FAD/NAD(P)-binding domain"/>
    <property type="match status" value="1"/>
</dbReference>
<sequence length="379" mass="39926">MRTARDMGTAGDLLVVGSGVLGLAIAHRARRQGLEVTVLEETTRPVGSSIQNFGHACFTGQADELQDLALASRAGWLRAAADTGLWTATTGTVVPATTAAELRVLEEFAAHRGPEQVRMLSVAETRAALAHEELDVVGGALLPLDMRVDPRTAVPRLAAWLSTQGVRFRWGERVLHTADGVVRTTRGTYRADRVVVCPGTGVGGLFPEIADRHGITQCTLAMALIERPERLPAHLAVLTGTSLARYDGFAAMPGTAALRAELAVREPELTACVANLMVTGIDGGLLVGDSHAYDDSYEPFLDAGLSDLLVHRAAALLGIDSPRVIQRWLGRYSDAPGTTFVLEQPDAATTVAVVTSGVGMTLGFGLAERVLEGAPALAA</sequence>
<dbReference type="EMBL" id="JAGIOD010000001">
    <property type="protein sequence ID" value="MBP2380286.1"/>
    <property type="molecule type" value="Genomic_DNA"/>
</dbReference>
<dbReference type="PANTHER" id="PTHR13847:SF286">
    <property type="entry name" value="D-AMINO ACID DEHYDROGENASE"/>
    <property type="match status" value="1"/>
</dbReference>
<proteinExistence type="inferred from homology"/>
<protein>
    <submittedName>
        <fullName evidence="6">FAD dependent oxidoreductase TIGR03364</fullName>
    </submittedName>
</protein>
<dbReference type="Pfam" id="PF01266">
    <property type="entry name" value="DAO"/>
    <property type="match status" value="1"/>
</dbReference>
<dbReference type="NCBIfam" id="TIGR03364">
    <property type="entry name" value="HpnW_proposed"/>
    <property type="match status" value="1"/>
</dbReference>
<organism evidence="6 7">
    <name type="scientific">Brachybacterium sacelli</name>
    <dbReference type="NCBI Taxonomy" id="173364"/>
    <lineage>
        <taxon>Bacteria</taxon>
        <taxon>Bacillati</taxon>
        <taxon>Actinomycetota</taxon>
        <taxon>Actinomycetes</taxon>
        <taxon>Micrococcales</taxon>
        <taxon>Dermabacteraceae</taxon>
        <taxon>Brachybacterium</taxon>
    </lineage>
</organism>
<comment type="caution">
    <text evidence="6">The sequence shown here is derived from an EMBL/GenBank/DDBJ whole genome shotgun (WGS) entry which is preliminary data.</text>
</comment>
<dbReference type="PANTHER" id="PTHR13847">
    <property type="entry name" value="SARCOSINE DEHYDROGENASE-RELATED"/>
    <property type="match status" value="1"/>
</dbReference>
<accession>A0ABS4WVQ3</accession>
<evidence type="ECO:0000313" key="6">
    <source>
        <dbReference type="EMBL" id="MBP2380286.1"/>
    </source>
</evidence>
<evidence type="ECO:0000313" key="7">
    <source>
        <dbReference type="Proteomes" id="UP001519290"/>
    </source>
</evidence>
<dbReference type="InterPro" id="IPR017741">
    <property type="entry name" value="FAD-dependent_OxRdtase_HpnW"/>
</dbReference>
<dbReference type="InterPro" id="IPR006076">
    <property type="entry name" value="FAD-dep_OxRdtase"/>
</dbReference>
<evidence type="ECO:0000256" key="4">
    <source>
        <dbReference type="ARBA" id="ARBA00023002"/>
    </source>
</evidence>
<evidence type="ECO:0000259" key="5">
    <source>
        <dbReference type="Pfam" id="PF01266"/>
    </source>
</evidence>
<keyword evidence="4" id="KW-0560">Oxidoreductase</keyword>
<dbReference type="Gene3D" id="3.30.9.10">
    <property type="entry name" value="D-Amino Acid Oxidase, subunit A, domain 2"/>
    <property type="match status" value="1"/>
</dbReference>
<comment type="similarity">
    <text evidence="2">Belongs to the DadA oxidoreductase family.</text>
</comment>
<evidence type="ECO:0000256" key="1">
    <source>
        <dbReference type="ARBA" id="ARBA00001974"/>
    </source>
</evidence>
<evidence type="ECO:0000256" key="2">
    <source>
        <dbReference type="ARBA" id="ARBA00009410"/>
    </source>
</evidence>
<keyword evidence="7" id="KW-1185">Reference proteome</keyword>
<dbReference type="RefSeq" id="WP_245353980.1">
    <property type="nucleotide sequence ID" value="NZ_BAAAJW010000006.1"/>
</dbReference>
<evidence type="ECO:0000256" key="3">
    <source>
        <dbReference type="ARBA" id="ARBA00022630"/>
    </source>
</evidence>
<comment type="cofactor">
    <cofactor evidence="1">
        <name>FAD</name>
        <dbReference type="ChEBI" id="CHEBI:57692"/>
    </cofactor>
</comment>
<reference evidence="6 7" key="1">
    <citation type="submission" date="2021-03" db="EMBL/GenBank/DDBJ databases">
        <title>Sequencing the genomes of 1000 actinobacteria strains.</title>
        <authorList>
            <person name="Klenk H.-P."/>
        </authorList>
    </citation>
    <scope>NUCLEOTIDE SEQUENCE [LARGE SCALE GENOMIC DNA]</scope>
    <source>
        <strain evidence="6 7">DSM 14566</strain>
    </source>
</reference>
<dbReference type="SUPFAM" id="SSF51905">
    <property type="entry name" value="FAD/NAD(P)-binding domain"/>
    <property type="match status" value="1"/>
</dbReference>
<name>A0ABS4WVQ3_9MICO</name>
<dbReference type="InterPro" id="IPR036188">
    <property type="entry name" value="FAD/NAD-bd_sf"/>
</dbReference>
<dbReference type="Proteomes" id="UP001519290">
    <property type="component" value="Unassembled WGS sequence"/>
</dbReference>
<feature type="domain" description="FAD dependent oxidoreductase" evidence="5">
    <location>
        <begin position="12"/>
        <end position="370"/>
    </location>
</feature>
<keyword evidence="3" id="KW-0285">Flavoprotein</keyword>